<reference evidence="2" key="1">
    <citation type="submission" date="2021-06" db="EMBL/GenBank/DDBJ databases">
        <authorList>
            <person name="Kallberg Y."/>
            <person name="Tangrot J."/>
            <person name="Rosling A."/>
        </authorList>
    </citation>
    <scope>NUCLEOTIDE SEQUENCE</scope>
    <source>
        <strain evidence="2">IN212</strain>
    </source>
</reference>
<sequence length="208" mass="23853">MAPHFPEHFAQKKDIISENPFKTFKNKSNHEDFQALNLFFQEARNAFFLRDYDSAYSSCEAAISKLPSLPLVSECPSTRIIQMKVWNLYINLIAALLAERKQIVAKDTEIKRFLEKQPEISCNEVYNRVVTTGYDNEDGDVPGEVIIAWWAYERALVKLKVKSNRLTSPKHTKSKKERQRREDVNGHKSVLSHPHNGSSSSSSNTTTH</sequence>
<dbReference type="AlphaFoldDB" id="A0A9N9H6I2"/>
<gene>
    <name evidence="2" type="ORF">RFULGI_LOCUS8895</name>
</gene>
<organism evidence="2 3">
    <name type="scientific">Racocetra fulgida</name>
    <dbReference type="NCBI Taxonomy" id="60492"/>
    <lineage>
        <taxon>Eukaryota</taxon>
        <taxon>Fungi</taxon>
        <taxon>Fungi incertae sedis</taxon>
        <taxon>Mucoromycota</taxon>
        <taxon>Glomeromycotina</taxon>
        <taxon>Glomeromycetes</taxon>
        <taxon>Diversisporales</taxon>
        <taxon>Gigasporaceae</taxon>
        <taxon>Racocetra</taxon>
    </lineage>
</organism>
<proteinExistence type="predicted"/>
<feature type="compositionally biased region" description="Low complexity" evidence="1">
    <location>
        <begin position="198"/>
        <end position="208"/>
    </location>
</feature>
<feature type="region of interest" description="Disordered" evidence="1">
    <location>
        <begin position="166"/>
        <end position="208"/>
    </location>
</feature>
<evidence type="ECO:0000256" key="1">
    <source>
        <dbReference type="SAM" id="MobiDB-lite"/>
    </source>
</evidence>
<dbReference type="EMBL" id="CAJVPZ010014992">
    <property type="protein sequence ID" value="CAG8662296.1"/>
    <property type="molecule type" value="Genomic_DNA"/>
</dbReference>
<accession>A0A9N9H6I2</accession>
<keyword evidence="3" id="KW-1185">Reference proteome</keyword>
<feature type="compositionally biased region" description="Basic residues" evidence="1">
    <location>
        <begin position="166"/>
        <end position="178"/>
    </location>
</feature>
<protein>
    <submittedName>
        <fullName evidence="2">15115_t:CDS:1</fullName>
    </submittedName>
</protein>
<name>A0A9N9H6I2_9GLOM</name>
<evidence type="ECO:0000313" key="3">
    <source>
        <dbReference type="Proteomes" id="UP000789396"/>
    </source>
</evidence>
<dbReference type="OrthoDB" id="3981028at2759"/>
<evidence type="ECO:0000313" key="2">
    <source>
        <dbReference type="EMBL" id="CAG8662296.1"/>
    </source>
</evidence>
<dbReference type="Proteomes" id="UP000789396">
    <property type="component" value="Unassembled WGS sequence"/>
</dbReference>
<comment type="caution">
    <text evidence="2">The sequence shown here is derived from an EMBL/GenBank/DDBJ whole genome shotgun (WGS) entry which is preliminary data.</text>
</comment>